<dbReference type="Pfam" id="PF14520">
    <property type="entry name" value="HHH_5"/>
    <property type="match status" value="1"/>
</dbReference>
<keyword evidence="5 11" id="KW-0227">DNA damage</keyword>
<dbReference type="InterPro" id="IPR004150">
    <property type="entry name" value="NAD_DNA_ligase_OB"/>
</dbReference>
<dbReference type="Pfam" id="PF03119">
    <property type="entry name" value="DNA_ligase_ZBD"/>
    <property type="match status" value="1"/>
</dbReference>
<feature type="binding site" evidence="11">
    <location>
        <position position="117"/>
    </location>
    <ligand>
        <name>NAD(+)</name>
        <dbReference type="ChEBI" id="CHEBI:57540"/>
    </ligand>
</feature>
<feature type="binding site" evidence="11">
    <location>
        <position position="415"/>
    </location>
    <ligand>
        <name>Zn(2+)</name>
        <dbReference type="ChEBI" id="CHEBI:29105"/>
    </ligand>
</feature>
<evidence type="ECO:0000256" key="9">
    <source>
        <dbReference type="ARBA" id="ARBA00023204"/>
    </source>
</evidence>
<name>A0ABR4WD21_9GAMM</name>
<dbReference type="RefSeq" id="WP_052042686.1">
    <property type="nucleotide sequence ID" value="NZ_ARXU01000005.1"/>
</dbReference>
<dbReference type="InterPro" id="IPR004149">
    <property type="entry name" value="Znf_DNAligase_C4"/>
</dbReference>
<dbReference type="InterPro" id="IPR001679">
    <property type="entry name" value="DNA_ligase"/>
</dbReference>
<evidence type="ECO:0000256" key="8">
    <source>
        <dbReference type="ARBA" id="ARBA00023027"/>
    </source>
</evidence>
<keyword evidence="2 11" id="KW-0436">Ligase</keyword>
<dbReference type="InterPro" id="IPR010994">
    <property type="entry name" value="RuvA_2-like"/>
</dbReference>
<dbReference type="Gene3D" id="3.30.470.30">
    <property type="entry name" value="DNA ligase/mRNA capping enzyme"/>
    <property type="match status" value="1"/>
</dbReference>
<evidence type="ECO:0000256" key="7">
    <source>
        <dbReference type="ARBA" id="ARBA00022842"/>
    </source>
</evidence>
<evidence type="ECO:0000313" key="15">
    <source>
        <dbReference type="Proteomes" id="UP000029443"/>
    </source>
</evidence>
<keyword evidence="6 11" id="KW-0862">Zinc</keyword>
<dbReference type="InterPro" id="IPR001357">
    <property type="entry name" value="BRCT_dom"/>
</dbReference>
<dbReference type="PANTHER" id="PTHR23389:SF9">
    <property type="entry name" value="DNA LIGASE"/>
    <property type="match status" value="1"/>
</dbReference>
<organism evidence="14 15">
    <name type="scientific">Alcanivorax jadensis T9</name>
    <dbReference type="NCBI Taxonomy" id="1177181"/>
    <lineage>
        <taxon>Bacteria</taxon>
        <taxon>Pseudomonadati</taxon>
        <taxon>Pseudomonadota</taxon>
        <taxon>Gammaproteobacteria</taxon>
        <taxon>Oceanospirillales</taxon>
        <taxon>Alcanivoracaceae</taxon>
        <taxon>Alcanivorax</taxon>
    </lineage>
</organism>
<dbReference type="Gene3D" id="6.20.10.30">
    <property type="match status" value="1"/>
</dbReference>
<dbReference type="SUPFAM" id="SSF52113">
    <property type="entry name" value="BRCT domain"/>
    <property type="match status" value="1"/>
</dbReference>
<dbReference type="HAMAP" id="MF_01588">
    <property type="entry name" value="DNA_ligase_A"/>
    <property type="match status" value="1"/>
</dbReference>
<feature type="binding site" evidence="11">
    <location>
        <position position="140"/>
    </location>
    <ligand>
        <name>NAD(+)</name>
        <dbReference type="ChEBI" id="CHEBI:57540"/>
    </ligand>
</feature>
<dbReference type="InterPro" id="IPR033136">
    <property type="entry name" value="DNA_ligase_CS"/>
</dbReference>
<feature type="binding site" evidence="11">
    <location>
        <position position="177"/>
    </location>
    <ligand>
        <name>NAD(+)</name>
        <dbReference type="ChEBI" id="CHEBI:57540"/>
    </ligand>
</feature>
<dbReference type="Pfam" id="PF00533">
    <property type="entry name" value="BRCT"/>
    <property type="match status" value="1"/>
</dbReference>
<evidence type="ECO:0000256" key="2">
    <source>
        <dbReference type="ARBA" id="ARBA00022598"/>
    </source>
</evidence>
<evidence type="ECO:0000256" key="1">
    <source>
        <dbReference type="ARBA" id="ARBA00004067"/>
    </source>
</evidence>
<gene>
    <name evidence="11 14" type="primary">ligA</name>
    <name evidence="14" type="ORF">T9A_01684</name>
</gene>
<keyword evidence="9 11" id="KW-0234">DNA repair</keyword>
<evidence type="ECO:0000256" key="11">
    <source>
        <dbReference type="HAMAP-Rule" id="MF_01588"/>
    </source>
</evidence>
<dbReference type="Pfam" id="PF03120">
    <property type="entry name" value="OB_DNA_ligase"/>
    <property type="match status" value="1"/>
</dbReference>
<dbReference type="Gene3D" id="1.10.287.610">
    <property type="entry name" value="Helix hairpin bin"/>
    <property type="match status" value="1"/>
</dbReference>
<dbReference type="Proteomes" id="UP000029443">
    <property type="component" value="Unassembled WGS sequence"/>
</dbReference>
<dbReference type="InterPro" id="IPR041663">
    <property type="entry name" value="DisA/LigA_HHH"/>
</dbReference>
<dbReference type="Gene3D" id="2.40.50.140">
    <property type="entry name" value="Nucleic acid-binding proteins"/>
    <property type="match status" value="1"/>
</dbReference>
<dbReference type="PROSITE" id="PS01055">
    <property type="entry name" value="DNA_LIGASE_N1"/>
    <property type="match status" value="1"/>
</dbReference>
<dbReference type="InterPro" id="IPR036420">
    <property type="entry name" value="BRCT_dom_sf"/>
</dbReference>
<dbReference type="NCBIfam" id="NF005932">
    <property type="entry name" value="PRK07956.1"/>
    <property type="match status" value="1"/>
</dbReference>
<evidence type="ECO:0000259" key="13">
    <source>
        <dbReference type="PROSITE" id="PS50172"/>
    </source>
</evidence>
<reference evidence="14 15" key="1">
    <citation type="submission" date="2012-09" db="EMBL/GenBank/DDBJ databases">
        <title>Genome Sequence of alkane-degrading Bacterium Alcanivorax jadensis T9.</title>
        <authorList>
            <person name="Lai Q."/>
            <person name="Shao Z."/>
        </authorList>
    </citation>
    <scope>NUCLEOTIDE SEQUENCE [LARGE SCALE GENOMIC DNA]</scope>
    <source>
        <strain evidence="14 15">T9</strain>
    </source>
</reference>
<dbReference type="NCBIfam" id="TIGR00575">
    <property type="entry name" value="dnlj"/>
    <property type="match status" value="1"/>
</dbReference>
<comment type="cofactor">
    <cofactor evidence="11">
        <name>Mg(2+)</name>
        <dbReference type="ChEBI" id="CHEBI:18420"/>
    </cofactor>
    <cofactor evidence="11">
        <name>Mn(2+)</name>
        <dbReference type="ChEBI" id="CHEBI:29035"/>
    </cofactor>
</comment>
<dbReference type="PIRSF" id="PIRSF001604">
    <property type="entry name" value="LigA"/>
    <property type="match status" value="1"/>
</dbReference>
<dbReference type="Gene3D" id="3.40.50.10190">
    <property type="entry name" value="BRCT domain"/>
    <property type="match status" value="1"/>
</dbReference>
<dbReference type="SUPFAM" id="SSF50249">
    <property type="entry name" value="Nucleic acid-binding proteins"/>
    <property type="match status" value="1"/>
</dbReference>
<evidence type="ECO:0000256" key="5">
    <source>
        <dbReference type="ARBA" id="ARBA00022763"/>
    </source>
</evidence>
<keyword evidence="8 11" id="KW-0520">NAD</keyword>
<dbReference type="SMART" id="SM00278">
    <property type="entry name" value="HhH1"/>
    <property type="match status" value="3"/>
</dbReference>
<proteinExistence type="inferred from homology"/>
<dbReference type="SUPFAM" id="SSF56091">
    <property type="entry name" value="DNA ligase/mRNA capping enzyme, catalytic domain"/>
    <property type="match status" value="1"/>
</dbReference>
<dbReference type="SUPFAM" id="SSF47781">
    <property type="entry name" value="RuvA domain 2-like"/>
    <property type="match status" value="1"/>
</dbReference>
<sequence>MSQPSQDIIQKAQHLRDQLNDWSYRYYVLDDPAVPDAEYDRIYRELQALEAAHPSLVSADSPTQRVGDVPLEAFDQVQHEVPMLSLDNAFDDDELRAFDKRVRERLDVSDAVDYVAEPKLDGLAISLLYLDGELARAATRGDGQTGENITVNARTIRSVPLTLRGDKVPSRLEVRGEVVMPHEGFAALNARQEEAEQKVFANPRNAAAGSLRQLDSRITASRPLEFYAYSMAQLEGVPEPATHSDMLDALRSWNLRVNPEVRVCAGVEALLDFYHGILEKRDRLGYDIDGVVYKVNRFDWQRDLGFVSRAPRWAIAHKFPAQEELTVLNGVDWQVGRTGALTPVARLEPVQVGGVTVSNATLHNIDEIQRLDIRIGDTVVVYRAGDVIPKVVRALPERRPAEAQNISLPPSCPVCGSEILRGDDQVVARCTGGLICGAQQREAIKHFASRRAMDIDGLGDKLVDALVDQELISTVADLYRLQSEQVAGLERMGEKSADNLIAALEDSKSVALGRFLFALGILQIGEETAKSLADCFGDLDTIRRAPLLLLLAVPDVGMEVAKAIGAFFAEADNEAVIDGLLAAGVNPQSSGEPSAAFVNSLTLAQLLKSAKRLGMNLEGIGDKSLETLGNHYRTVAELSAGAAEGAGAEPKGVRSGVMTQLAKALADNGWLARLQDAEAMVAELAARAPAQAESRPLEGQTWVLTGTLEQFTRDQAKQGLQQLGAKVSGSVSKNTSMVVAGAAAGSKLAKAESLGVEVCDEAALLSVFEQHGIDPGAL</sequence>
<evidence type="ECO:0000256" key="4">
    <source>
        <dbReference type="ARBA" id="ARBA00022723"/>
    </source>
</evidence>
<keyword evidence="7 11" id="KW-0460">Magnesium</keyword>
<evidence type="ECO:0000256" key="12">
    <source>
        <dbReference type="RuleBase" id="RU000618"/>
    </source>
</evidence>
<comment type="function">
    <text evidence="1 11">DNA ligase that catalyzes the formation of phosphodiester linkages between 5'-phosphoryl and 3'-hydroxyl groups in double-stranded DNA using NAD as a coenzyme and as the energy source for the reaction. It is essential for DNA replication and repair of damaged DNA.</text>
</comment>
<dbReference type="GO" id="GO:0003911">
    <property type="term" value="F:DNA ligase (NAD+) activity"/>
    <property type="evidence" value="ECO:0007669"/>
    <property type="project" value="UniProtKB-EC"/>
</dbReference>
<dbReference type="CDD" id="cd00114">
    <property type="entry name" value="LIGANc"/>
    <property type="match status" value="1"/>
</dbReference>
<dbReference type="SMART" id="SM00292">
    <property type="entry name" value="BRCT"/>
    <property type="match status" value="1"/>
</dbReference>
<dbReference type="Gene3D" id="1.10.150.20">
    <property type="entry name" value="5' to 3' exonuclease, C-terminal subdomain"/>
    <property type="match status" value="2"/>
</dbReference>
<keyword evidence="15" id="KW-1185">Reference proteome</keyword>
<keyword evidence="4 11" id="KW-0479">Metal-binding</keyword>
<dbReference type="InterPro" id="IPR018239">
    <property type="entry name" value="DNA_ligase_AS"/>
</dbReference>
<dbReference type="EMBL" id="ARXU01000005">
    <property type="protein sequence ID" value="KGD61235.1"/>
    <property type="molecule type" value="Genomic_DNA"/>
</dbReference>
<dbReference type="InterPro" id="IPR003583">
    <property type="entry name" value="Hlx-hairpin-Hlx_DNA-bd_motif"/>
</dbReference>
<dbReference type="CDD" id="cd17748">
    <property type="entry name" value="BRCT_DNA_ligase_like"/>
    <property type="match status" value="1"/>
</dbReference>
<dbReference type="PROSITE" id="PS01056">
    <property type="entry name" value="DNA_LIGASE_N2"/>
    <property type="match status" value="1"/>
</dbReference>
<dbReference type="EC" id="6.5.1.2" evidence="11 12"/>
<dbReference type="Pfam" id="PF12826">
    <property type="entry name" value="HHH_2"/>
    <property type="match status" value="1"/>
</dbReference>
<evidence type="ECO:0000256" key="6">
    <source>
        <dbReference type="ARBA" id="ARBA00022833"/>
    </source>
</evidence>
<comment type="caution">
    <text evidence="14">The sequence shown here is derived from an EMBL/GenBank/DDBJ whole genome shotgun (WGS) entry which is preliminary data.</text>
</comment>
<keyword evidence="3 11" id="KW-0235">DNA replication</keyword>
<feature type="binding site" evidence="11">
    <location>
        <position position="412"/>
    </location>
    <ligand>
        <name>Zn(2+)</name>
        <dbReference type="ChEBI" id="CHEBI:29105"/>
    </ligand>
</feature>
<dbReference type="PROSITE" id="PS50172">
    <property type="entry name" value="BRCT"/>
    <property type="match status" value="1"/>
</dbReference>
<comment type="catalytic activity">
    <reaction evidence="10 11 12">
        <text>NAD(+) + (deoxyribonucleotide)n-3'-hydroxyl + 5'-phospho-(deoxyribonucleotide)m = (deoxyribonucleotide)n+m + AMP + beta-nicotinamide D-nucleotide.</text>
        <dbReference type="EC" id="6.5.1.2"/>
    </reaction>
</comment>
<feature type="binding site" evidence="11">
    <location>
        <position position="294"/>
    </location>
    <ligand>
        <name>NAD(+)</name>
        <dbReference type="ChEBI" id="CHEBI:57540"/>
    </ligand>
</feature>
<dbReference type="InterPro" id="IPR013840">
    <property type="entry name" value="DNAligase_N"/>
</dbReference>
<feature type="binding site" evidence="11">
    <location>
        <begin position="85"/>
        <end position="86"/>
    </location>
    <ligand>
        <name>NAD(+)</name>
        <dbReference type="ChEBI" id="CHEBI:57540"/>
    </ligand>
</feature>
<evidence type="ECO:0000256" key="3">
    <source>
        <dbReference type="ARBA" id="ARBA00022705"/>
    </source>
</evidence>
<dbReference type="Pfam" id="PF01653">
    <property type="entry name" value="DNA_ligase_aden"/>
    <property type="match status" value="1"/>
</dbReference>
<feature type="active site" description="N6-AMP-lysine intermediate" evidence="11">
    <location>
        <position position="119"/>
    </location>
</feature>
<comment type="similarity">
    <text evidence="11">Belongs to the NAD-dependent DNA ligase family. LigA subfamily.</text>
</comment>
<dbReference type="InterPro" id="IPR013839">
    <property type="entry name" value="DNAligase_adenylation"/>
</dbReference>
<feature type="binding site" evidence="11">
    <location>
        <position position="318"/>
    </location>
    <ligand>
        <name>NAD(+)</name>
        <dbReference type="ChEBI" id="CHEBI:57540"/>
    </ligand>
</feature>
<evidence type="ECO:0000256" key="10">
    <source>
        <dbReference type="ARBA" id="ARBA00034005"/>
    </source>
</evidence>
<comment type="caution">
    <text evidence="11">Lacks conserved residue(s) required for the propagation of feature annotation.</text>
</comment>
<feature type="binding site" evidence="11">
    <location>
        <position position="436"/>
    </location>
    <ligand>
        <name>Zn(2+)</name>
        <dbReference type="ChEBI" id="CHEBI:29105"/>
    </ligand>
</feature>
<dbReference type="PANTHER" id="PTHR23389">
    <property type="entry name" value="CHROMOSOME TRANSMISSION FIDELITY FACTOR 18"/>
    <property type="match status" value="1"/>
</dbReference>
<dbReference type="SMART" id="SM00532">
    <property type="entry name" value="LIGANc"/>
    <property type="match status" value="1"/>
</dbReference>
<protein>
    <recommendedName>
        <fullName evidence="11 12">DNA ligase</fullName>
        <ecNumber evidence="11 12">6.5.1.2</ecNumber>
    </recommendedName>
    <alternativeName>
        <fullName evidence="11">Polydeoxyribonucleotide synthase [NAD(+)]</fullName>
    </alternativeName>
</protein>
<dbReference type="InterPro" id="IPR012340">
    <property type="entry name" value="NA-bd_OB-fold"/>
</dbReference>
<feature type="domain" description="BRCT" evidence="13">
    <location>
        <begin position="692"/>
        <end position="758"/>
    </location>
</feature>
<evidence type="ECO:0000313" key="14">
    <source>
        <dbReference type="EMBL" id="KGD61235.1"/>
    </source>
</evidence>
<keyword evidence="11" id="KW-0464">Manganese</keyword>
<accession>A0ABR4WD21</accession>
<feature type="binding site" evidence="11">
    <location>
        <begin position="36"/>
        <end position="40"/>
    </location>
    <ligand>
        <name>NAD(+)</name>
        <dbReference type="ChEBI" id="CHEBI:57540"/>
    </ligand>
</feature>